<comment type="caution">
    <text evidence="10">The sequence shown here is derived from an EMBL/GenBank/DDBJ whole genome shotgun (WGS) entry which is preliminary data.</text>
</comment>
<reference evidence="10 11" key="1">
    <citation type="submission" date="2023-07" db="EMBL/GenBank/DDBJ databases">
        <title>Functional and genomic diversity of the sorghum phyllosphere microbiome.</title>
        <authorList>
            <person name="Shade A."/>
        </authorList>
    </citation>
    <scope>NUCLEOTIDE SEQUENCE [LARGE SCALE GENOMIC DNA]</scope>
    <source>
        <strain evidence="10 11">SORGH_AS_1207</strain>
    </source>
</reference>
<evidence type="ECO:0000313" key="11">
    <source>
        <dbReference type="Proteomes" id="UP001226691"/>
    </source>
</evidence>
<keyword evidence="6 8" id="KW-1133">Transmembrane helix</keyword>
<evidence type="ECO:0000256" key="4">
    <source>
        <dbReference type="ARBA" id="ARBA00022692"/>
    </source>
</evidence>
<dbReference type="RefSeq" id="WP_307481025.1">
    <property type="nucleotide sequence ID" value="NZ_JAUTBF010000001.1"/>
</dbReference>
<keyword evidence="2 8" id="KW-0813">Transport</keyword>
<keyword evidence="4 8" id="KW-0812">Transmembrane</keyword>
<evidence type="ECO:0000256" key="6">
    <source>
        <dbReference type="ARBA" id="ARBA00022989"/>
    </source>
</evidence>
<feature type="domain" description="ABC transmembrane type-1" evidence="9">
    <location>
        <begin position="14"/>
        <end position="205"/>
    </location>
</feature>
<evidence type="ECO:0000256" key="1">
    <source>
        <dbReference type="ARBA" id="ARBA00004651"/>
    </source>
</evidence>
<evidence type="ECO:0000313" key="10">
    <source>
        <dbReference type="EMBL" id="MDQ1122517.1"/>
    </source>
</evidence>
<feature type="transmembrane region" description="Helical" evidence="8">
    <location>
        <begin position="82"/>
        <end position="102"/>
    </location>
</feature>
<evidence type="ECO:0000256" key="2">
    <source>
        <dbReference type="ARBA" id="ARBA00022448"/>
    </source>
</evidence>
<keyword evidence="11" id="KW-1185">Reference proteome</keyword>
<accession>A0ABU0TS62</accession>
<dbReference type="PANTHER" id="PTHR30614:SF0">
    <property type="entry name" value="L-CYSTINE TRANSPORT SYSTEM PERMEASE PROTEIN TCYL"/>
    <property type="match status" value="1"/>
</dbReference>
<evidence type="ECO:0000256" key="5">
    <source>
        <dbReference type="ARBA" id="ARBA00022970"/>
    </source>
</evidence>
<name>A0ABU0TS62_MICTR</name>
<sequence length="216" mass="22900">MDVLAAAVAVLKGLPLTLLLAVCAMLIGVVGALPVSLGLQSRHLALRLLCRVCVDLVRGIPIIVWLFVLKFGIVIGGFKLDALQSAIVGLGLVSIAYLAEIYRGGIQTVPRGQTEAAEALGLTPRTRLFHVVLPQAFTIVSPSIATYFVGLLKDTSIASTIVVAEMVFQAQSFARQNPTLAGLLPYVIAGGLYIVLSLPVAYASRRLDARLRRAVA</sequence>
<keyword evidence="5" id="KW-0029">Amino-acid transport</keyword>
<keyword evidence="3" id="KW-1003">Cell membrane</keyword>
<evidence type="ECO:0000256" key="7">
    <source>
        <dbReference type="ARBA" id="ARBA00023136"/>
    </source>
</evidence>
<gene>
    <name evidence="10" type="ORF">QE412_001090</name>
</gene>
<dbReference type="PANTHER" id="PTHR30614">
    <property type="entry name" value="MEMBRANE COMPONENT OF AMINO ACID ABC TRANSPORTER"/>
    <property type="match status" value="1"/>
</dbReference>
<feature type="transmembrane region" description="Helical" evidence="8">
    <location>
        <begin position="128"/>
        <end position="149"/>
    </location>
</feature>
<dbReference type="Proteomes" id="UP001226691">
    <property type="component" value="Unassembled WGS sequence"/>
</dbReference>
<feature type="transmembrane region" description="Helical" evidence="8">
    <location>
        <begin position="56"/>
        <end position="76"/>
    </location>
</feature>
<dbReference type="InterPro" id="IPR000515">
    <property type="entry name" value="MetI-like"/>
</dbReference>
<evidence type="ECO:0000256" key="8">
    <source>
        <dbReference type="RuleBase" id="RU363032"/>
    </source>
</evidence>
<keyword evidence="7 8" id="KW-0472">Membrane</keyword>
<protein>
    <submittedName>
        <fullName evidence="10">Polar amino acid transport system permease protein</fullName>
    </submittedName>
</protein>
<dbReference type="InterPro" id="IPR043429">
    <property type="entry name" value="ArtM/GltK/GlnP/TcyL/YhdX-like"/>
</dbReference>
<dbReference type="SUPFAM" id="SSF161098">
    <property type="entry name" value="MetI-like"/>
    <property type="match status" value="1"/>
</dbReference>
<dbReference type="Gene3D" id="1.10.3720.10">
    <property type="entry name" value="MetI-like"/>
    <property type="match status" value="1"/>
</dbReference>
<feature type="transmembrane region" description="Helical" evidence="8">
    <location>
        <begin position="16"/>
        <end position="35"/>
    </location>
</feature>
<organism evidence="10 11">
    <name type="scientific">Microbacterium trichothecenolyticum</name>
    <name type="common">Aureobacterium trichothecenolyticum</name>
    <dbReference type="NCBI Taxonomy" id="69370"/>
    <lineage>
        <taxon>Bacteria</taxon>
        <taxon>Bacillati</taxon>
        <taxon>Actinomycetota</taxon>
        <taxon>Actinomycetes</taxon>
        <taxon>Micrococcales</taxon>
        <taxon>Microbacteriaceae</taxon>
        <taxon>Microbacterium</taxon>
    </lineage>
</organism>
<dbReference type="EMBL" id="JAUTBF010000001">
    <property type="protein sequence ID" value="MDQ1122517.1"/>
    <property type="molecule type" value="Genomic_DNA"/>
</dbReference>
<feature type="transmembrane region" description="Helical" evidence="8">
    <location>
        <begin position="183"/>
        <end position="203"/>
    </location>
</feature>
<evidence type="ECO:0000259" key="9">
    <source>
        <dbReference type="PROSITE" id="PS50928"/>
    </source>
</evidence>
<comment type="subcellular location">
    <subcellularLocation>
        <location evidence="1 8">Cell membrane</location>
        <topology evidence="1 8">Multi-pass membrane protein</topology>
    </subcellularLocation>
</comment>
<dbReference type="PROSITE" id="PS50928">
    <property type="entry name" value="ABC_TM1"/>
    <property type="match status" value="1"/>
</dbReference>
<proteinExistence type="inferred from homology"/>
<evidence type="ECO:0000256" key="3">
    <source>
        <dbReference type="ARBA" id="ARBA00022475"/>
    </source>
</evidence>
<dbReference type="InterPro" id="IPR035906">
    <property type="entry name" value="MetI-like_sf"/>
</dbReference>
<comment type="similarity">
    <text evidence="8">Belongs to the binding-protein-dependent transport system permease family.</text>
</comment>
<dbReference type="CDD" id="cd06261">
    <property type="entry name" value="TM_PBP2"/>
    <property type="match status" value="1"/>
</dbReference>
<dbReference type="Pfam" id="PF00528">
    <property type="entry name" value="BPD_transp_1"/>
    <property type="match status" value="1"/>
</dbReference>
<dbReference type="InterPro" id="IPR010065">
    <property type="entry name" value="AA_ABC_transptr_permease_3TM"/>
</dbReference>
<dbReference type="NCBIfam" id="TIGR01726">
    <property type="entry name" value="HEQRo_perm_3TM"/>
    <property type="match status" value="1"/>
</dbReference>